<gene>
    <name evidence="3" type="ORF">PX52LOC_08080</name>
</gene>
<feature type="region of interest" description="Disordered" evidence="1">
    <location>
        <begin position="453"/>
        <end position="483"/>
    </location>
</feature>
<evidence type="ECO:0000313" key="4">
    <source>
        <dbReference type="Proteomes" id="UP000324974"/>
    </source>
</evidence>
<proteinExistence type="predicted"/>
<keyword evidence="2" id="KW-0732">Signal</keyword>
<dbReference type="Proteomes" id="UP000324974">
    <property type="component" value="Chromosome"/>
</dbReference>
<feature type="chain" id="PRO_5022979308" description="Tetratricopeptide repeat protein" evidence="2">
    <location>
        <begin position="21"/>
        <end position="1149"/>
    </location>
</feature>
<name>A0A5C1ATM1_9BACT</name>
<evidence type="ECO:0000313" key="3">
    <source>
        <dbReference type="EMBL" id="QEL20952.1"/>
    </source>
</evidence>
<evidence type="ECO:0000256" key="2">
    <source>
        <dbReference type="SAM" id="SignalP"/>
    </source>
</evidence>
<evidence type="ECO:0008006" key="5">
    <source>
        <dbReference type="Google" id="ProtNLM"/>
    </source>
</evidence>
<dbReference type="KEGG" id="lrs:PX52LOC_08080"/>
<organism evidence="3 4">
    <name type="scientific">Limnoglobus roseus</name>
    <dbReference type="NCBI Taxonomy" id="2598579"/>
    <lineage>
        <taxon>Bacteria</taxon>
        <taxon>Pseudomonadati</taxon>
        <taxon>Planctomycetota</taxon>
        <taxon>Planctomycetia</taxon>
        <taxon>Gemmatales</taxon>
        <taxon>Gemmataceae</taxon>
        <taxon>Limnoglobus</taxon>
    </lineage>
</organism>
<dbReference type="InterPro" id="IPR011990">
    <property type="entry name" value="TPR-like_helical_dom_sf"/>
</dbReference>
<reference evidence="4" key="1">
    <citation type="submission" date="2019-08" db="EMBL/GenBank/DDBJ databases">
        <title>Limnoglobus roseus gen. nov., sp. nov., a novel freshwater planctomycete with a giant genome from the family Gemmataceae.</title>
        <authorList>
            <person name="Kulichevskaya I.S."/>
            <person name="Naumoff D.G."/>
            <person name="Miroshnikov K."/>
            <person name="Ivanova A."/>
            <person name="Philippov D.A."/>
            <person name="Hakobyan A."/>
            <person name="Rijpstra I.C."/>
            <person name="Sinninghe Damste J.S."/>
            <person name="Liesack W."/>
            <person name="Dedysh S.N."/>
        </authorList>
    </citation>
    <scope>NUCLEOTIDE SEQUENCE [LARGE SCALE GENOMIC DNA]</scope>
    <source>
        <strain evidence="4">PX52</strain>
    </source>
</reference>
<protein>
    <recommendedName>
        <fullName evidence="5">Tetratricopeptide repeat protein</fullName>
    </recommendedName>
</protein>
<dbReference type="EMBL" id="CP042425">
    <property type="protein sequence ID" value="QEL20952.1"/>
    <property type="molecule type" value="Genomic_DNA"/>
</dbReference>
<dbReference type="AlphaFoldDB" id="A0A5C1ATM1"/>
<feature type="signal peptide" evidence="2">
    <location>
        <begin position="1"/>
        <end position="20"/>
    </location>
</feature>
<dbReference type="Gene3D" id="1.25.40.10">
    <property type="entry name" value="Tetratricopeptide repeat domain"/>
    <property type="match status" value="1"/>
</dbReference>
<feature type="region of interest" description="Disordered" evidence="1">
    <location>
        <begin position="1128"/>
        <end position="1149"/>
    </location>
</feature>
<keyword evidence="4" id="KW-1185">Reference proteome</keyword>
<dbReference type="RefSeq" id="WP_149115195.1">
    <property type="nucleotide sequence ID" value="NZ_CP042425.1"/>
</dbReference>
<evidence type="ECO:0000256" key="1">
    <source>
        <dbReference type="SAM" id="MobiDB-lite"/>
    </source>
</evidence>
<sequence length="1149" mass="126348">MSRLLVVTALALLVTRPAIADTPNPFDLVQGLREHGMSDLAMEYLDELAKNNPTADQKVVIPLEKAKTNLLLAQQETDESVRDAAIALAKTEFGLFLLDHAKHPRAPEAAMALARVLSLQAKTALNRAARIDVPVGADGQPDDGKAKAKKAAYAAVRPLFKEATDRYGQAAKQIKAIVDNPMTDAFRRKGLARDAMQAELDRGINQYNLADTYIQAEGQDLLDQAKALQDARKIFADLGQQDVNNPICWAARAWVGACYYEMQDMGKAKEAFAAVRSDALRNPTAGADGVRMVEFFEAQREYVSGRGGDLPAVRTARVKTKGWLDKDKYKARMTPERLSMTYYHAILTQREAEGDLGNVYEKKDAKGKPSGKLVSVTASARALLQEAARDYKKLLEFDNDYTDRASRQRMRAIRFIVGNARKPAAQYTNFDECLMAAQVRLGGLDEAIDAIEDEPAADDKKPGDKKADKPAPKSDLTPEQQKEKAMTDVIALFERARDLITPETPAKDAAEAKLWLAVAYRRCGFPQAGAVAAENVALTTRGSIAAKAGLWAIECYRESRAKIEAADVEARTVDRNRAIDLGLAIDKAQGTDPATDGVRTRLGELYLEEKQFKAAFDILNKVNAGFAGAAGARTMQGRAAFYLFQSKDSPLSPEERTNLLTRARTAAEAVPEPANPDNLRAFFIMRNVLAQLYLIQGGGQLAKAESIATGNVTRVAAAPMPAGDKKTAKFSAEEVRLRAQYAQLLPLYKDAKYKELADRAQKTLLDMKQAGPAATEVEAYRGKQPEKGDGDTGSAVVAADSLDKYRRDFIVLALQARIREGAFDQAAELFKLLEQLGGSVEATTEALARLVTQVRPQIDELKKQMKDEEAKKLMDTVGKLLTDQAAKDKLAARPRAFLGRALRDLGLHDKAHEVLAKVPSVDEATLRQPISELDAEKRDAVIAYQIGQIESARVYRLSKQFDKADEILTAALGADGKSGWAKSLEFRKERVYVIEDRATDAPADKKRDLWVKATQAWAEVIRPYLAFVTAPIKKTDDVAKVRQDRERIYPVILDLFVEEKRCFAKANMQLIAAPAKQTDALTKLGKDIARLEKGYEKGLNTEIRQRFATLLDEYPAMKDGYKKDGGTAFLDPTADLPEPATAPATPEKK</sequence>
<feature type="compositionally biased region" description="Basic and acidic residues" evidence="1">
    <location>
        <begin position="457"/>
        <end position="472"/>
    </location>
</feature>
<dbReference type="OrthoDB" id="244249at2"/>
<accession>A0A5C1ATM1</accession>
<feature type="compositionally biased region" description="Low complexity" evidence="1">
    <location>
        <begin position="1131"/>
        <end position="1149"/>
    </location>
</feature>